<evidence type="ECO:0000313" key="5">
    <source>
        <dbReference type="Proteomes" id="UP000551878"/>
    </source>
</evidence>
<dbReference type="PANTHER" id="PTHR43308:SF5">
    <property type="entry name" value="S-LAYER PROTEIN _ PEPTIDOGLYCAN ENDO-BETA-N-ACETYLGLUCOSAMINIDASE"/>
    <property type="match status" value="1"/>
</dbReference>
<comment type="caution">
    <text evidence="4">The sequence shown here is derived from an EMBL/GenBank/DDBJ whole genome shotgun (WGS) entry which is preliminary data.</text>
</comment>
<evidence type="ECO:0000313" key="4">
    <source>
        <dbReference type="EMBL" id="MBB5173789.1"/>
    </source>
</evidence>
<gene>
    <name evidence="4" type="ORF">HNQ41_001979</name>
</gene>
<proteinExistence type="predicted"/>
<dbReference type="Gene3D" id="2.30.30.40">
    <property type="entry name" value="SH3 Domains"/>
    <property type="match status" value="1"/>
</dbReference>
<dbReference type="SMART" id="SM00047">
    <property type="entry name" value="LYZ2"/>
    <property type="match status" value="1"/>
</dbReference>
<dbReference type="InterPro" id="IPR001119">
    <property type="entry name" value="SLH_dom"/>
</dbReference>
<dbReference type="RefSeq" id="WP_184664229.1">
    <property type="nucleotide sequence ID" value="NZ_JACHHB010000008.1"/>
</dbReference>
<feature type="domain" description="SLH" evidence="3">
    <location>
        <begin position="150"/>
        <end position="217"/>
    </location>
</feature>
<organism evidence="4 5">
    <name type="scientific">Texcoconibacillus texcoconensis</name>
    <dbReference type="NCBI Taxonomy" id="1095777"/>
    <lineage>
        <taxon>Bacteria</taxon>
        <taxon>Bacillati</taxon>
        <taxon>Bacillota</taxon>
        <taxon>Bacilli</taxon>
        <taxon>Bacillales</taxon>
        <taxon>Bacillaceae</taxon>
        <taxon>Texcoconibacillus</taxon>
    </lineage>
</organism>
<dbReference type="InterPro" id="IPR051465">
    <property type="entry name" value="Cell_Envelope_Struct_Comp"/>
</dbReference>
<feature type="domain" description="SLH" evidence="3">
    <location>
        <begin position="21"/>
        <end position="84"/>
    </location>
</feature>
<dbReference type="PANTHER" id="PTHR43308">
    <property type="entry name" value="OUTER MEMBRANE PROTEIN ALPHA-RELATED"/>
    <property type="match status" value="1"/>
</dbReference>
<evidence type="ECO:0000256" key="1">
    <source>
        <dbReference type="ARBA" id="ARBA00022729"/>
    </source>
</evidence>
<feature type="compositionally biased region" description="Acidic residues" evidence="2">
    <location>
        <begin position="217"/>
        <end position="242"/>
    </location>
</feature>
<keyword evidence="1" id="KW-0732">Signal</keyword>
<dbReference type="InterPro" id="IPR002901">
    <property type="entry name" value="MGlyc_endo_b_GlcNAc-like_dom"/>
</dbReference>
<evidence type="ECO:0000259" key="3">
    <source>
        <dbReference type="PROSITE" id="PS51272"/>
    </source>
</evidence>
<dbReference type="GO" id="GO:0004040">
    <property type="term" value="F:amidase activity"/>
    <property type="evidence" value="ECO:0007669"/>
    <property type="project" value="InterPro"/>
</dbReference>
<dbReference type="Pfam" id="PF00395">
    <property type="entry name" value="SLH"/>
    <property type="match status" value="2"/>
</dbReference>
<dbReference type="Proteomes" id="UP000551878">
    <property type="component" value="Unassembled WGS sequence"/>
</dbReference>
<dbReference type="Gene3D" id="1.10.530.10">
    <property type="match status" value="1"/>
</dbReference>
<dbReference type="Pfam" id="PF01832">
    <property type="entry name" value="Glucosaminidase"/>
    <property type="match status" value="1"/>
</dbReference>
<protein>
    <submittedName>
        <fullName evidence="4">Beta-N-acetylglucosaminidase</fullName>
    </submittedName>
</protein>
<name>A0A840QR10_9BACI</name>
<dbReference type="PROSITE" id="PS51272">
    <property type="entry name" value="SLH"/>
    <property type="match status" value="3"/>
</dbReference>
<dbReference type="EMBL" id="JACHHB010000008">
    <property type="protein sequence ID" value="MBB5173789.1"/>
    <property type="molecule type" value="Genomic_DNA"/>
</dbReference>
<accession>A0A840QR10</accession>
<feature type="region of interest" description="Disordered" evidence="2">
    <location>
        <begin position="214"/>
        <end position="242"/>
    </location>
</feature>
<dbReference type="AlphaFoldDB" id="A0A840QR10"/>
<keyword evidence="5" id="KW-1185">Reference proteome</keyword>
<sequence length="661" mass="74356">MKKTVSLLIGTAFVMFPIQTISADTPKDIKGHVLEAELEEVIDLEIMKGYGDGRFGPDDDVTRAQFATFLARGMDLPEVTDLDERFPDVDSRYEEDNELKLGIYSAHGAELIQGYPSGDYRPEENISRQEMALMIDRALTYEGVERETASLQFIDQGDIQEDFLEAVSTNAHHEIILGHELSDGSFEFAPQDDATRSHASAFIVRMLDVVEKHGSADEEDVKDEHESDEDVKDEHESDEEELHEDAVFQIATLNGDGEYVRGKEMYDTYDTVMEYYSGDDEVIYIGSKIVTMPGGLVTSAPSSGNFITVIYGDEQLNNQQTYVSSGSEMKYLEGNDEWIRVQYGTDDFVGYVHPTEVELIPEPIVNGESTYVVVDGMIQHHGYDHRENRTWRYEVGPKASEMENGETYKSWDGFHFVGIDNDNVIDYPSYFNVLPVHVPTNYTADDLDQYVAEEKSEDNPLYGLGETFIETQEKYGVNALYMFAKAIHEADWGESEIAQENNNLFGLNAVDSDPRGQADEFESLEDNIDYLGDFISSHYIAHGNGRYNGAMLGNKGVGMNVNYASDPYWGKKIAGHMFRADKALGEKDYGQQLIGMTTGSNLNVRSEPNGTIQFQYEQAGKFVAIIDEVEAGGDVWYQVHSDDGEEEKAYIHGDFVETFEY</sequence>
<reference evidence="4 5" key="1">
    <citation type="submission" date="2020-08" db="EMBL/GenBank/DDBJ databases">
        <title>Genomic Encyclopedia of Type Strains, Phase IV (KMG-IV): sequencing the most valuable type-strain genomes for metagenomic binning, comparative biology and taxonomic classification.</title>
        <authorList>
            <person name="Goeker M."/>
        </authorList>
    </citation>
    <scope>NUCLEOTIDE SEQUENCE [LARGE SCALE GENOMIC DNA]</scope>
    <source>
        <strain evidence="4 5">DSM 24696</strain>
    </source>
</reference>
<evidence type="ECO:0000256" key="2">
    <source>
        <dbReference type="SAM" id="MobiDB-lite"/>
    </source>
</evidence>
<feature type="domain" description="SLH" evidence="3">
    <location>
        <begin position="86"/>
        <end position="149"/>
    </location>
</feature>